<dbReference type="SUPFAM" id="SSF54236">
    <property type="entry name" value="Ubiquitin-like"/>
    <property type="match status" value="1"/>
</dbReference>
<dbReference type="STRING" id="341454.A0A4S2MPF3"/>
<dbReference type="OrthoDB" id="270602at2759"/>
<proteinExistence type="predicted"/>
<dbReference type="InterPro" id="IPR029071">
    <property type="entry name" value="Ubiquitin-like_domsf"/>
</dbReference>
<dbReference type="Gene3D" id="3.40.30.10">
    <property type="entry name" value="Glutaredoxin"/>
    <property type="match status" value="1"/>
</dbReference>
<dbReference type="SMART" id="SM00594">
    <property type="entry name" value="UAS"/>
    <property type="match status" value="1"/>
</dbReference>
<dbReference type="PROSITE" id="PS50033">
    <property type="entry name" value="UBX"/>
    <property type="match status" value="1"/>
</dbReference>
<dbReference type="InterPro" id="IPR006577">
    <property type="entry name" value="UAS"/>
</dbReference>
<dbReference type="InterPro" id="IPR001012">
    <property type="entry name" value="UBX_dom"/>
</dbReference>
<dbReference type="Pfam" id="PF14555">
    <property type="entry name" value="UBA_4"/>
    <property type="match status" value="1"/>
</dbReference>
<name>A0A4S2MPF3_9PEZI</name>
<organism evidence="3 4">
    <name type="scientific">Ascodesmis nigricans</name>
    <dbReference type="NCBI Taxonomy" id="341454"/>
    <lineage>
        <taxon>Eukaryota</taxon>
        <taxon>Fungi</taxon>
        <taxon>Dikarya</taxon>
        <taxon>Ascomycota</taxon>
        <taxon>Pezizomycotina</taxon>
        <taxon>Pezizomycetes</taxon>
        <taxon>Pezizales</taxon>
        <taxon>Ascodesmidaceae</taxon>
        <taxon>Ascodesmis</taxon>
    </lineage>
</organism>
<evidence type="ECO:0000256" key="1">
    <source>
        <dbReference type="SAM" id="MobiDB-lite"/>
    </source>
</evidence>
<dbReference type="InterPro" id="IPR050730">
    <property type="entry name" value="UBX_domain-protein"/>
</dbReference>
<dbReference type="PANTHER" id="PTHR23322">
    <property type="entry name" value="FAS-ASSOCIATED PROTEIN"/>
    <property type="match status" value="1"/>
</dbReference>
<dbReference type="Gene3D" id="3.10.20.90">
    <property type="entry name" value="Phosphatidylinositol 3-kinase Catalytic Subunit, Chain A, domain 1"/>
    <property type="match status" value="1"/>
</dbReference>
<reference evidence="3 4" key="1">
    <citation type="submission" date="2019-04" db="EMBL/GenBank/DDBJ databases">
        <title>Comparative genomics and transcriptomics to analyze fruiting body development in filamentous ascomycetes.</title>
        <authorList>
            <consortium name="DOE Joint Genome Institute"/>
            <person name="Lutkenhaus R."/>
            <person name="Traeger S."/>
            <person name="Breuer J."/>
            <person name="Kuo A."/>
            <person name="Lipzen A."/>
            <person name="Pangilinan J."/>
            <person name="Dilworth D."/>
            <person name="Sandor L."/>
            <person name="Poggeler S."/>
            <person name="Barry K."/>
            <person name="Grigoriev I.V."/>
            <person name="Nowrousian M."/>
        </authorList>
    </citation>
    <scope>NUCLEOTIDE SEQUENCE [LARGE SCALE GENOMIC DNA]</scope>
    <source>
        <strain evidence="3 4">CBS 389.68</strain>
    </source>
</reference>
<feature type="region of interest" description="Disordered" evidence="1">
    <location>
        <begin position="46"/>
        <end position="69"/>
    </location>
</feature>
<dbReference type="Pfam" id="PF00789">
    <property type="entry name" value="UBX"/>
    <property type="match status" value="1"/>
</dbReference>
<evidence type="ECO:0000313" key="4">
    <source>
        <dbReference type="Proteomes" id="UP000298138"/>
    </source>
</evidence>
<dbReference type="FunCoup" id="A0A4S2MPF3">
    <property type="interactions" value="965"/>
</dbReference>
<dbReference type="Pfam" id="PF13899">
    <property type="entry name" value="Thioredoxin_7"/>
    <property type="match status" value="1"/>
</dbReference>
<dbReference type="InParanoid" id="A0A4S2MPF3"/>
<dbReference type="Proteomes" id="UP000298138">
    <property type="component" value="Unassembled WGS sequence"/>
</dbReference>
<gene>
    <name evidence="3" type="ORF">EX30DRAFT_333891</name>
</gene>
<dbReference type="CDD" id="cd02958">
    <property type="entry name" value="UAS"/>
    <property type="match status" value="1"/>
</dbReference>
<dbReference type="PANTHER" id="PTHR23322:SF6">
    <property type="entry name" value="UBX DOMAIN-CONTAINING PROTEIN 7"/>
    <property type="match status" value="1"/>
</dbReference>
<dbReference type="AlphaFoldDB" id="A0A4S2MPF3"/>
<sequence>MASHEELIDQFVAITDATASKADTYLRVSDWDLERAIQLFFETGGAMDAPPAESSRPGASASNAQVIDDDDLGQALRASGGAGVYEDDEAMARRLQEEFYGATGGAGGGDEVRAPIPRTRETLVGGYDEEEYEYQEPPRRRTTAGRAGIFNQQNPVWDDPDEDGISPEERRRRRLAAATGGESERSARDRSLAELFSPPFDIISNLEWDDAREEAKEVEKWILVNVQDNSIFQSQVLNRDIWKHPEVKTTITANFIFLQLNRAGRDARDYIRLYIPDAASPEAAYNGSEALFPHIAIIDPRTGEQVKVWSKPPSSPIEFVHDLHEFLDRYSLSVDAKNPVQRKPKPKKIDVDSMTEEEMMRIAMEESLGAASSSTSNVVPHDPDAYTREDTNMMDIEPPAPPHRSPSPEPAPVQNTPWARISSTNHHTEPPPGPATTRIQFKLSDGSRVIRRFGLQETVEQVFEYVKADLLPEEARKKGDEGILEREVELVSLGKKLVEYLEQTVEQAGLKQGTVMVDFLD</sequence>
<dbReference type="SUPFAM" id="SSF46934">
    <property type="entry name" value="UBA-like"/>
    <property type="match status" value="1"/>
</dbReference>
<dbReference type="InterPro" id="IPR009060">
    <property type="entry name" value="UBA-like_sf"/>
</dbReference>
<feature type="region of interest" description="Disordered" evidence="1">
    <location>
        <begin position="394"/>
        <end position="436"/>
    </location>
</feature>
<dbReference type="CDD" id="cd14348">
    <property type="entry name" value="UBA_p47"/>
    <property type="match status" value="1"/>
</dbReference>
<dbReference type="GO" id="GO:0043130">
    <property type="term" value="F:ubiquitin binding"/>
    <property type="evidence" value="ECO:0007669"/>
    <property type="project" value="TreeGrafter"/>
</dbReference>
<dbReference type="SUPFAM" id="SSF52833">
    <property type="entry name" value="Thioredoxin-like"/>
    <property type="match status" value="1"/>
</dbReference>
<dbReference type="Gene3D" id="1.10.8.10">
    <property type="entry name" value="DNA helicase RuvA subunit, C-terminal domain"/>
    <property type="match status" value="1"/>
</dbReference>
<feature type="region of interest" description="Disordered" evidence="1">
    <location>
        <begin position="124"/>
        <end position="190"/>
    </location>
</feature>
<feature type="compositionally biased region" description="Pro residues" evidence="1">
    <location>
        <begin position="398"/>
        <end position="411"/>
    </location>
</feature>
<accession>A0A4S2MPF3</accession>
<dbReference type="CDD" id="cd01767">
    <property type="entry name" value="UBX"/>
    <property type="match status" value="1"/>
</dbReference>
<keyword evidence="4" id="KW-1185">Reference proteome</keyword>
<feature type="compositionally biased region" description="Polar residues" evidence="1">
    <location>
        <begin position="413"/>
        <end position="425"/>
    </location>
</feature>
<dbReference type="GO" id="GO:0005634">
    <property type="term" value="C:nucleus"/>
    <property type="evidence" value="ECO:0007669"/>
    <property type="project" value="TreeGrafter"/>
</dbReference>
<protein>
    <recommendedName>
        <fullName evidence="2">UBX domain-containing protein</fullName>
    </recommendedName>
</protein>
<dbReference type="EMBL" id="ML220136">
    <property type="protein sequence ID" value="TGZ78925.1"/>
    <property type="molecule type" value="Genomic_DNA"/>
</dbReference>
<dbReference type="GO" id="GO:0043161">
    <property type="term" value="P:proteasome-mediated ubiquitin-dependent protein catabolic process"/>
    <property type="evidence" value="ECO:0007669"/>
    <property type="project" value="TreeGrafter"/>
</dbReference>
<evidence type="ECO:0000259" key="2">
    <source>
        <dbReference type="PROSITE" id="PS50033"/>
    </source>
</evidence>
<evidence type="ECO:0000313" key="3">
    <source>
        <dbReference type="EMBL" id="TGZ78925.1"/>
    </source>
</evidence>
<dbReference type="InterPro" id="IPR036249">
    <property type="entry name" value="Thioredoxin-like_sf"/>
</dbReference>
<feature type="domain" description="UBX" evidence="2">
    <location>
        <begin position="432"/>
        <end position="518"/>
    </location>
</feature>